<evidence type="ECO:0000259" key="9">
    <source>
        <dbReference type="PROSITE" id="PS51171"/>
    </source>
</evidence>
<keyword evidence="5 8" id="KW-0584">Phenylalanine biosynthesis</keyword>
<dbReference type="KEGG" id="tsa:AciPR4_1171"/>
<dbReference type="GO" id="GO:0005737">
    <property type="term" value="C:cytoplasm"/>
    <property type="evidence" value="ECO:0007669"/>
    <property type="project" value="TreeGrafter"/>
</dbReference>
<keyword evidence="6 8" id="KW-0456">Lyase</keyword>
<dbReference type="EMBL" id="CP002467">
    <property type="protein sequence ID" value="ADV81999.1"/>
    <property type="molecule type" value="Genomic_DNA"/>
</dbReference>
<dbReference type="CDD" id="cd04905">
    <property type="entry name" value="ACT_CM-PDT"/>
    <property type="match status" value="1"/>
</dbReference>
<dbReference type="PROSITE" id="PS51171">
    <property type="entry name" value="PREPHENATE_DEHYDR_3"/>
    <property type="match status" value="1"/>
</dbReference>
<dbReference type="RefSeq" id="WP_013567732.1">
    <property type="nucleotide sequence ID" value="NC_014963.1"/>
</dbReference>
<dbReference type="PROSITE" id="PS51671">
    <property type="entry name" value="ACT"/>
    <property type="match status" value="1"/>
</dbReference>
<comment type="pathway">
    <text evidence="1 8">Amino-acid biosynthesis; L-phenylalanine biosynthesis; phenylpyruvate from prephenate: step 1/1.</text>
</comment>
<dbReference type="Proteomes" id="UP000006844">
    <property type="component" value="Chromosome"/>
</dbReference>
<dbReference type="CDD" id="cd13631">
    <property type="entry name" value="PBP2_Ct-PDT_like"/>
    <property type="match status" value="1"/>
</dbReference>
<feature type="domain" description="Prephenate dehydratase" evidence="9">
    <location>
        <begin position="2"/>
        <end position="178"/>
    </location>
</feature>
<dbReference type="InterPro" id="IPR002912">
    <property type="entry name" value="ACT_dom"/>
</dbReference>
<protein>
    <recommendedName>
        <fullName evidence="2 8">Prephenate dehydratase</fullName>
        <shortName evidence="8">PDT</shortName>
        <ecNumber evidence="2 8">4.2.1.51</ecNumber>
    </recommendedName>
</protein>
<keyword evidence="12" id="KW-1185">Reference proteome</keyword>
<keyword evidence="3 8" id="KW-0028">Amino-acid biosynthesis</keyword>
<keyword evidence="4 8" id="KW-0057">Aromatic amino acid biosynthesis</keyword>
<dbReference type="OrthoDB" id="9802281at2"/>
<dbReference type="PROSITE" id="PS00858">
    <property type="entry name" value="PREPHENATE_DEHYDR_2"/>
    <property type="match status" value="1"/>
</dbReference>
<comment type="catalytic activity">
    <reaction evidence="7 8">
        <text>prephenate + H(+) = 3-phenylpyruvate + CO2 + H2O</text>
        <dbReference type="Rhea" id="RHEA:21648"/>
        <dbReference type="ChEBI" id="CHEBI:15377"/>
        <dbReference type="ChEBI" id="CHEBI:15378"/>
        <dbReference type="ChEBI" id="CHEBI:16526"/>
        <dbReference type="ChEBI" id="CHEBI:18005"/>
        <dbReference type="ChEBI" id="CHEBI:29934"/>
        <dbReference type="EC" id="4.2.1.51"/>
    </reaction>
</comment>
<dbReference type="UniPathway" id="UPA00121">
    <property type="reaction ID" value="UER00345"/>
</dbReference>
<dbReference type="PANTHER" id="PTHR21022:SF19">
    <property type="entry name" value="PREPHENATE DEHYDRATASE-RELATED"/>
    <property type="match status" value="1"/>
</dbReference>
<dbReference type="GO" id="GO:0004664">
    <property type="term" value="F:prephenate dehydratase activity"/>
    <property type="evidence" value="ECO:0007669"/>
    <property type="project" value="UniProtKB-UniRule"/>
</dbReference>
<gene>
    <name evidence="8" type="primary">pheA</name>
    <name evidence="11" type="ordered locus">AciPR4_1171</name>
</gene>
<dbReference type="Gene3D" id="3.40.190.10">
    <property type="entry name" value="Periplasmic binding protein-like II"/>
    <property type="match status" value="2"/>
</dbReference>
<dbReference type="Pfam" id="PF00800">
    <property type="entry name" value="PDT"/>
    <property type="match status" value="1"/>
</dbReference>
<accession>E8UYB1</accession>
<organism evidence="11 12">
    <name type="scientific">Terriglobus saanensis (strain ATCC BAA-1853 / DSM 23119 / SP1PR4)</name>
    <dbReference type="NCBI Taxonomy" id="401053"/>
    <lineage>
        <taxon>Bacteria</taxon>
        <taxon>Pseudomonadati</taxon>
        <taxon>Acidobacteriota</taxon>
        <taxon>Terriglobia</taxon>
        <taxon>Terriglobales</taxon>
        <taxon>Acidobacteriaceae</taxon>
        <taxon>Terriglobus</taxon>
    </lineage>
</organism>
<evidence type="ECO:0000259" key="10">
    <source>
        <dbReference type="PROSITE" id="PS51671"/>
    </source>
</evidence>
<dbReference type="SUPFAM" id="SSF53850">
    <property type="entry name" value="Periplasmic binding protein-like II"/>
    <property type="match status" value="1"/>
</dbReference>
<sequence length="273" mass="29987">MRVAIQGEAGSNSHAAVLEMLGEQQVVACALSAEVFDRLAKGEADAAVLPIENSLHGSVAEHYDLLLSHDVVIVAELTLRIRHALIAVPGVRMDEVRRVLSHPVALSQCRRFFAEHPEIEAVPFYDTAGSVKYIVAENLQDAAAIARPNAAEVFGGEVLARDLEDDPQNFTRFFLLVPSAAAERLRPAGEVNKMSVAFAIEHRPGSLVTALQGLADLKVDLTRIESRPVPGQPWEYVFYVDLRFEGDETPDRVVKWLNGHCRMVKELGRYASA</sequence>
<dbReference type="InterPro" id="IPR045865">
    <property type="entry name" value="ACT-like_dom_sf"/>
</dbReference>
<reference evidence="11 12" key="1">
    <citation type="journal article" date="2012" name="Stand. Genomic Sci.">
        <title>Complete genome sequence of Terriglobus saanensis type strain SP1PR4(T), an Acidobacteria from tundra soil.</title>
        <authorList>
            <person name="Rawat S.R."/>
            <person name="Mannisto M.K."/>
            <person name="Starovoytov V."/>
            <person name="Goodwin L."/>
            <person name="Nolan M."/>
            <person name="Hauser L."/>
            <person name="Land M."/>
            <person name="Davenport K.W."/>
            <person name="Woyke T."/>
            <person name="Haggblom M.M."/>
        </authorList>
    </citation>
    <scope>NUCLEOTIDE SEQUENCE</scope>
    <source>
        <strain evidence="12">ATCC BAA-1853 / DSM 23119 / SP1PR4</strain>
    </source>
</reference>
<evidence type="ECO:0000256" key="8">
    <source>
        <dbReference type="RuleBase" id="RU361254"/>
    </source>
</evidence>
<evidence type="ECO:0000256" key="1">
    <source>
        <dbReference type="ARBA" id="ARBA00004741"/>
    </source>
</evidence>
<proteinExistence type="predicted"/>
<dbReference type="STRING" id="401053.AciPR4_1171"/>
<evidence type="ECO:0000256" key="3">
    <source>
        <dbReference type="ARBA" id="ARBA00022605"/>
    </source>
</evidence>
<evidence type="ECO:0000256" key="5">
    <source>
        <dbReference type="ARBA" id="ARBA00023222"/>
    </source>
</evidence>
<feature type="domain" description="ACT" evidence="10">
    <location>
        <begin position="195"/>
        <end position="272"/>
    </location>
</feature>
<dbReference type="PANTHER" id="PTHR21022">
    <property type="entry name" value="PREPHENATE DEHYDRATASE P PROTEIN"/>
    <property type="match status" value="1"/>
</dbReference>
<evidence type="ECO:0000313" key="12">
    <source>
        <dbReference type="Proteomes" id="UP000006844"/>
    </source>
</evidence>
<name>E8UYB1_TERSS</name>
<evidence type="ECO:0000256" key="4">
    <source>
        <dbReference type="ARBA" id="ARBA00023141"/>
    </source>
</evidence>
<dbReference type="Gene3D" id="3.30.70.260">
    <property type="match status" value="1"/>
</dbReference>
<dbReference type="GO" id="GO:0009094">
    <property type="term" value="P:L-phenylalanine biosynthetic process"/>
    <property type="evidence" value="ECO:0007669"/>
    <property type="project" value="UniProtKB-UniPathway"/>
</dbReference>
<evidence type="ECO:0000256" key="6">
    <source>
        <dbReference type="ARBA" id="ARBA00023239"/>
    </source>
</evidence>
<dbReference type="HOGENOM" id="CLU_035008_4_2_0"/>
<dbReference type="EC" id="4.2.1.51" evidence="2 8"/>
<evidence type="ECO:0000256" key="7">
    <source>
        <dbReference type="ARBA" id="ARBA00047848"/>
    </source>
</evidence>
<dbReference type="eggNOG" id="COG0077">
    <property type="taxonomic scope" value="Bacteria"/>
</dbReference>
<dbReference type="InterPro" id="IPR018528">
    <property type="entry name" value="Preph_deHydtase_CS"/>
</dbReference>
<dbReference type="InterPro" id="IPR001086">
    <property type="entry name" value="Preph_deHydtase"/>
</dbReference>
<evidence type="ECO:0000256" key="2">
    <source>
        <dbReference type="ARBA" id="ARBA00013147"/>
    </source>
</evidence>
<dbReference type="AlphaFoldDB" id="E8UYB1"/>
<evidence type="ECO:0000313" key="11">
    <source>
        <dbReference type="EMBL" id="ADV81999.1"/>
    </source>
</evidence>
<dbReference type="SUPFAM" id="SSF55021">
    <property type="entry name" value="ACT-like"/>
    <property type="match status" value="1"/>
</dbReference>